<evidence type="ECO:0000313" key="2">
    <source>
        <dbReference type="EMBL" id="TWT90496.1"/>
    </source>
</evidence>
<keyword evidence="3" id="KW-1185">Reference proteome</keyword>
<comment type="caution">
    <text evidence="2">The sequence shown here is derived from an EMBL/GenBank/DDBJ whole genome shotgun (WGS) entry which is preliminary data.</text>
</comment>
<dbReference type="RefSeq" id="WP_146397426.1">
    <property type="nucleotide sequence ID" value="NZ_SJPQ01000001.1"/>
</dbReference>
<keyword evidence="1" id="KW-0732">Signal</keyword>
<feature type="signal peptide" evidence="1">
    <location>
        <begin position="1"/>
        <end position="25"/>
    </location>
</feature>
<proteinExistence type="predicted"/>
<dbReference type="Proteomes" id="UP000315440">
    <property type="component" value="Unassembled WGS sequence"/>
</dbReference>
<feature type="chain" id="PRO_5022892528" description="PEP-CTERM protein-sorting domain-containing protein" evidence="1">
    <location>
        <begin position="26"/>
        <end position="249"/>
    </location>
</feature>
<organism evidence="2 3">
    <name type="scientific">Pseudobythopirellula maris</name>
    <dbReference type="NCBI Taxonomy" id="2527991"/>
    <lineage>
        <taxon>Bacteria</taxon>
        <taxon>Pseudomonadati</taxon>
        <taxon>Planctomycetota</taxon>
        <taxon>Planctomycetia</taxon>
        <taxon>Pirellulales</taxon>
        <taxon>Lacipirellulaceae</taxon>
        <taxon>Pseudobythopirellula</taxon>
    </lineage>
</organism>
<accession>A0A5C5ZTE9</accession>
<gene>
    <name evidence="2" type="ORF">Mal64_08870</name>
</gene>
<dbReference type="OrthoDB" id="3333873at2"/>
<evidence type="ECO:0008006" key="4">
    <source>
        <dbReference type="Google" id="ProtNLM"/>
    </source>
</evidence>
<reference evidence="2 3" key="1">
    <citation type="submission" date="2019-02" db="EMBL/GenBank/DDBJ databases">
        <title>Deep-cultivation of Planctomycetes and their phenomic and genomic characterization uncovers novel biology.</title>
        <authorList>
            <person name="Wiegand S."/>
            <person name="Jogler M."/>
            <person name="Boedeker C."/>
            <person name="Pinto D."/>
            <person name="Vollmers J."/>
            <person name="Rivas-Marin E."/>
            <person name="Kohn T."/>
            <person name="Peeters S.H."/>
            <person name="Heuer A."/>
            <person name="Rast P."/>
            <person name="Oberbeckmann S."/>
            <person name="Bunk B."/>
            <person name="Jeske O."/>
            <person name="Meyerdierks A."/>
            <person name="Storesund J.E."/>
            <person name="Kallscheuer N."/>
            <person name="Luecker S."/>
            <person name="Lage O.M."/>
            <person name="Pohl T."/>
            <person name="Merkel B.J."/>
            <person name="Hornburger P."/>
            <person name="Mueller R.-W."/>
            <person name="Bruemmer F."/>
            <person name="Labrenz M."/>
            <person name="Spormann A.M."/>
            <person name="Op Den Camp H."/>
            <person name="Overmann J."/>
            <person name="Amann R."/>
            <person name="Jetten M.S.M."/>
            <person name="Mascher T."/>
            <person name="Medema M.H."/>
            <person name="Devos D.P."/>
            <person name="Kaster A.-K."/>
            <person name="Ovreas L."/>
            <person name="Rohde M."/>
            <person name="Galperin M.Y."/>
            <person name="Jogler C."/>
        </authorList>
    </citation>
    <scope>NUCLEOTIDE SEQUENCE [LARGE SCALE GENOMIC DNA]</scope>
    <source>
        <strain evidence="2 3">Mal64</strain>
    </source>
</reference>
<dbReference type="EMBL" id="SJPQ01000001">
    <property type="protein sequence ID" value="TWT90496.1"/>
    <property type="molecule type" value="Genomic_DNA"/>
</dbReference>
<dbReference type="AlphaFoldDB" id="A0A5C5ZTE9"/>
<evidence type="ECO:0000313" key="3">
    <source>
        <dbReference type="Proteomes" id="UP000315440"/>
    </source>
</evidence>
<sequence length="249" mass="25881" precursor="true">MNVTLTTAQLLLVAAATAIAPAALAAPLVVDDFESYTAGDLDVVATPAWTAEYAGLSQIASAAGNQYIVNAGDSDWSHSYRSLGASVTQQAVLSFDIYVEDDVEIDHAFGLTDSSEAVDWYGDYGPYVRVTPDGPGAAGIAGLDVRDGGGFVDDIAQITTGVWHNVKLAVDTAGGGSFDVYLNDAPVYSGAGFRRGYGAPLENFLLMAGQNTSPLVRVDNVTIDVIPEPASLMIGFVGLAAIAAGRRRD</sequence>
<evidence type="ECO:0000256" key="1">
    <source>
        <dbReference type="SAM" id="SignalP"/>
    </source>
</evidence>
<protein>
    <recommendedName>
        <fullName evidence="4">PEP-CTERM protein-sorting domain-containing protein</fullName>
    </recommendedName>
</protein>
<name>A0A5C5ZTE9_9BACT</name>